<dbReference type="Proteomes" id="UP000015106">
    <property type="component" value="Chromosome 5"/>
</dbReference>
<dbReference type="EnsemblPlants" id="TuG1812G0500000513.01.T01">
    <property type="protein sequence ID" value="TuG1812G0500000513.01.T01"/>
    <property type="gene ID" value="TuG1812G0500000513.01"/>
</dbReference>
<dbReference type="Gramene" id="TuG1812G0500000513.01.T01">
    <property type="protein sequence ID" value="TuG1812G0500000513.01.T01"/>
    <property type="gene ID" value="TuG1812G0500000513.01"/>
</dbReference>
<protein>
    <submittedName>
        <fullName evidence="1">Uncharacterized protein</fullName>
    </submittedName>
</protein>
<proteinExistence type="predicted"/>
<reference evidence="1" key="2">
    <citation type="submission" date="2018-03" db="EMBL/GenBank/DDBJ databases">
        <title>The Triticum urartu genome reveals the dynamic nature of wheat genome evolution.</title>
        <authorList>
            <person name="Ling H."/>
            <person name="Ma B."/>
            <person name="Shi X."/>
            <person name="Liu H."/>
            <person name="Dong L."/>
            <person name="Sun H."/>
            <person name="Cao Y."/>
            <person name="Gao Q."/>
            <person name="Zheng S."/>
            <person name="Li Y."/>
            <person name="Yu Y."/>
            <person name="Du H."/>
            <person name="Qi M."/>
            <person name="Li Y."/>
            <person name="Yu H."/>
            <person name="Cui Y."/>
            <person name="Wang N."/>
            <person name="Chen C."/>
            <person name="Wu H."/>
            <person name="Zhao Y."/>
            <person name="Zhang J."/>
            <person name="Li Y."/>
            <person name="Zhou W."/>
            <person name="Zhang B."/>
            <person name="Hu W."/>
            <person name="Eijk M."/>
            <person name="Tang J."/>
            <person name="Witsenboer H."/>
            <person name="Zhao S."/>
            <person name="Li Z."/>
            <person name="Zhang A."/>
            <person name="Wang D."/>
            <person name="Liang C."/>
        </authorList>
    </citation>
    <scope>NUCLEOTIDE SEQUENCE [LARGE SCALE GENOMIC DNA]</scope>
    <source>
        <strain evidence="1">cv. G1812</strain>
    </source>
</reference>
<name>A0A8R7Q8E7_TRIUA</name>
<reference evidence="1" key="3">
    <citation type="submission" date="2022-06" db="UniProtKB">
        <authorList>
            <consortium name="EnsemblPlants"/>
        </authorList>
    </citation>
    <scope>IDENTIFICATION</scope>
</reference>
<organism evidence="1 2">
    <name type="scientific">Triticum urartu</name>
    <name type="common">Red wild einkorn</name>
    <name type="synonym">Crithodium urartu</name>
    <dbReference type="NCBI Taxonomy" id="4572"/>
    <lineage>
        <taxon>Eukaryota</taxon>
        <taxon>Viridiplantae</taxon>
        <taxon>Streptophyta</taxon>
        <taxon>Embryophyta</taxon>
        <taxon>Tracheophyta</taxon>
        <taxon>Spermatophyta</taxon>
        <taxon>Magnoliopsida</taxon>
        <taxon>Liliopsida</taxon>
        <taxon>Poales</taxon>
        <taxon>Poaceae</taxon>
        <taxon>BOP clade</taxon>
        <taxon>Pooideae</taxon>
        <taxon>Triticodae</taxon>
        <taxon>Triticeae</taxon>
        <taxon>Triticinae</taxon>
        <taxon>Triticum</taxon>
    </lineage>
</organism>
<keyword evidence="2" id="KW-1185">Reference proteome</keyword>
<dbReference type="AlphaFoldDB" id="A0A8R7Q8E7"/>
<accession>A0A8R7Q8E7</accession>
<evidence type="ECO:0000313" key="1">
    <source>
        <dbReference type="EnsemblPlants" id="TuG1812G0500000513.01.T01"/>
    </source>
</evidence>
<reference evidence="2" key="1">
    <citation type="journal article" date="2013" name="Nature">
        <title>Draft genome of the wheat A-genome progenitor Triticum urartu.</title>
        <authorList>
            <person name="Ling H.Q."/>
            <person name="Zhao S."/>
            <person name="Liu D."/>
            <person name="Wang J."/>
            <person name="Sun H."/>
            <person name="Zhang C."/>
            <person name="Fan H."/>
            <person name="Li D."/>
            <person name="Dong L."/>
            <person name="Tao Y."/>
            <person name="Gao C."/>
            <person name="Wu H."/>
            <person name="Li Y."/>
            <person name="Cui Y."/>
            <person name="Guo X."/>
            <person name="Zheng S."/>
            <person name="Wang B."/>
            <person name="Yu K."/>
            <person name="Liang Q."/>
            <person name="Yang W."/>
            <person name="Lou X."/>
            <person name="Chen J."/>
            <person name="Feng M."/>
            <person name="Jian J."/>
            <person name="Zhang X."/>
            <person name="Luo G."/>
            <person name="Jiang Y."/>
            <person name="Liu J."/>
            <person name="Wang Z."/>
            <person name="Sha Y."/>
            <person name="Zhang B."/>
            <person name="Wu H."/>
            <person name="Tang D."/>
            <person name="Shen Q."/>
            <person name="Xue P."/>
            <person name="Zou S."/>
            <person name="Wang X."/>
            <person name="Liu X."/>
            <person name="Wang F."/>
            <person name="Yang Y."/>
            <person name="An X."/>
            <person name="Dong Z."/>
            <person name="Zhang K."/>
            <person name="Zhang X."/>
            <person name="Luo M.C."/>
            <person name="Dvorak J."/>
            <person name="Tong Y."/>
            <person name="Wang J."/>
            <person name="Yang H."/>
            <person name="Li Z."/>
            <person name="Wang D."/>
            <person name="Zhang A."/>
            <person name="Wang J."/>
        </authorList>
    </citation>
    <scope>NUCLEOTIDE SEQUENCE</scope>
    <source>
        <strain evidence="2">cv. G1812</strain>
    </source>
</reference>
<sequence>MCHVLDFTQMDKSRFLSEMSSCRSYGQELRKRQQDGWSNI</sequence>
<evidence type="ECO:0000313" key="2">
    <source>
        <dbReference type="Proteomes" id="UP000015106"/>
    </source>
</evidence>